<dbReference type="AlphaFoldDB" id="D3PDI2"/>
<evidence type="ECO:0000256" key="4">
    <source>
        <dbReference type="ARBA" id="ARBA00022692"/>
    </source>
</evidence>
<dbReference type="STRING" id="639282.DEFDS_1186"/>
<dbReference type="EC" id="3.4.23.36" evidence="9"/>
<comment type="similarity">
    <text evidence="1 9 11">Belongs to the peptidase A8 family.</text>
</comment>
<gene>
    <name evidence="9" type="primary">lspA</name>
    <name evidence="12" type="ordered locus">DEFDS_1186</name>
</gene>
<evidence type="ECO:0000256" key="7">
    <source>
        <dbReference type="ARBA" id="ARBA00022989"/>
    </source>
</evidence>
<dbReference type="EMBL" id="AP011529">
    <property type="protein sequence ID" value="BAI80655.1"/>
    <property type="molecule type" value="Genomic_DNA"/>
</dbReference>
<name>D3PDI2_DEFDS</name>
<dbReference type="Proteomes" id="UP000001520">
    <property type="component" value="Chromosome"/>
</dbReference>
<keyword evidence="6 9" id="KW-0378">Hydrolase</keyword>
<sequence>MKNKKFLFLTLIIILLDQYTKYIIKTNFELFEVKPIIKGFFNLTYILNPGAAFGFLAKLDESYRQIFFVLITIIAIFIVIYLFVKENRSLLRKISYSLILGGAFGNFIDRLIIGKVVDFLDFYVGSYHWPAFNIADSAISVGIFFLLLDIIFDKRREESNELNS</sequence>
<dbReference type="InterPro" id="IPR001872">
    <property type="entry name" value="Peptidase_A8"/>
</dbReference>
<feature type="transmembrane region" description="Helical" evidence="9">
    <location>
        <begin position="36"/>
        <end position="57"/>
    </location>
</feature>
<evidence type="ECO:0000256" key="5">
    <source>
        <dbReference type="ARBA" id="ARBA00022750"/>
    </source>
</evidence>
<dbReference type="GO" id="GO:0004190">
    <property type="term" value="F:aspartic-type endopeptidase activity"/>
    <property type="evidence" value="ECO:0007669"/>
    <property type="project" value="UniProtKB-UniRule"/>
</dbReference>
<proteinExistence type="inferred from homology"/>
<comment type="function">
    <text evidence="9 10">This protein specifically catalyzes the removal of signal peptides from prolipoproteins.</text>
</comment>
<keyword evidence="3 9" id="KW-0645">Protease</keyword>
<feature type="active site" evidence="9">
    <location>
        <position position="136"/>
    </location>
</feature>
<evidence type="ECO:0000256" key="1">
    <source>
        <dbReference type="ARBA" id="ARBA00006139"/>
    </source>
</evidence>
<keyword evidence="13" id="KW-1185">Reference proteome</keyword>
<evidence type="ECO:0000256" key="3">
    <source>
        <dbReference type="ARBA" id="ARBA00022670"/>
    </source>
</evidence>
<feature type="transmembrane region" description="Helical" evidence="9">
    <location>
        <begin position="129"/>
        <end position="152"/>
    </location>
</feature>
<dbReference type="RefSeq" id="WP_013007902.1">
    <property type="nucleotide sequence ID" value="NC_013939.1"/>
</dbReference>
<dbReference type="HOGENOM" id="CLU_083252_4_0_0"/>
<dbReference type="GO" id="GO:0006508">
    <property type="term" value="P:proteolysis"/>
    <property type="evidence" value="ECO:0007669"/>
    <property type="project" value="UniProtKB-KW"/>
</dbReference>
<feature type="transmembrane region" description="Helical" evidence="9">
    <location>
        <begin position="63"/>
        <end position="84"/>
    </location>
</feature>
<keyword evidence="4 9" id="KW-0812">Transmembrane</keyword>
<dbReference type="OrthoDB" id="9810259at2"/>
<keyword evidence="2 9" id="KW-1003">Cell membrane</keyword>
<dbReference type="PROSITE" id="PS00855">
    <property type="entry name" value="SPASE_II"/>
    <property type="match status" value="1"/>
</dbReference>
<evidence type="ECO:0000313" key="13">
    <source>
        <dbReference type="Proteomes" id="UP000001520"/>
    </source>
</evidence>
<dbReference type="NCBIfam" id="TIGR00077">
    <property type="entry name" value="lspA"/>
    <property type="match status" value="1"/>
</dbReference>
<evidence type="ECO:0000256" key="8">
    <source>
        <dbReference type="ARBA" id="ARBA00023136"/>
    </source>
</evidence>
<keyword evidence="5 9" id="KW-0064">Aspartyl protease</keyword>
<accession>D3PDI2</accession>
<evidence type="ECO:0000256" key="11">
    <source>
        <dbReference type="RuleBase" id="RU004181"/>
    </source>
</evidence>
<dbReference type="GO" id="GO:0005886">
    <property type="term" value="C:plasma membrane"/>
    <property type="evidence" value="ECO:0007669"/>
    <property type="project" value="UniProtKB-SubCell"/>
</dbReference>
<evidence type="ECO:0000256" key="9">
    <source>
        <dbReference type="HAMAP-Rule" id="MF_00161"/>
    </source>
</evidence>
<dbReference type="KEGG" id="ddf:DEFDS_1186"/>
<organism evidence="12 13">
    <name type="scientific">Deferribacter desulfuricans (strain DSM 14783 / JCM 11476 / NBRC 101012 / SSM1)</name>
    <dbReference type="NCBI Taxonomy" id="639282"/>
    <lineage>
        <taxon>Bacteria</taxon>
        <taxon>Pseudomonadati</taxon>
        <taxon>Deferribacterota</taxon>
        <taxon>Deferribacteres</taxon>
        <taxon>Deferribacterales</taxon>
        <taxon>Deferribacteraceae</taxon>
        <taxon>Deferribacter</taxon>
    </lineage>
</organism>
<evidence type="ECO:0000256" key="10">
    <source>
        <dbReference type="RuleBase" id="RU000594"/>
    </source>
</evidence>
<comment type="pathway">
    <text evidence="9">Protein modification; lipoprotein biosynthesis (signal peptide cleavage).</text>
</comment>
<reference evidence="12 13" key="1">
    <citation type="journal article" date="2010" name="DNA Res.">
        <title>Bacterial lifestyle in a deep-sea hydrothermal vent chimney revealed by the genome sequence of the thermophilic bacterium Deferribacter desulfuricans SSM1.</title>
        <authorList>
            <person name="Takaki Y."/>
            <person name="Shimamura S."/>
            <person name="Nakagawa S."/>
            <person name="Fukuhara Y."/>
            <person name="Horikawa H."/>
            <person name="Ankai A."/>
            <person name="Harada T."/>
            <person name="Hosoyama A."/>
            <person name="Oguchi A."/>
            <person name="Fukui S."/>
            <person name="Fujita N."/>
            <person name="Takami H."/>
            <person name="Takai K."/>
        </authorList>
    </citation>
    <scope>NUCLEOTIDE SEQUENCE [LARGE SCALE GENOMIC DNA]</scope>
    <source>
        <strain evidence="13">DSM 14783 / JCM 11476 / NBRC 101012 / SSM1</strain>
    </source>
</reference>
<dbReference type="PANTHER" id="PTHR33695:SF1">
    <property type="entry name" value="LIPOPROTEIN SIGNAL PEPTIDASE"/>
    <property type="match status" value="1"/>
</dbReference>
<evidence type="ECO:0000256" key="2">
    <source>
        <dbReference type="ARBA" id="ARBA00022475"/>
    </source>
</evidence>
<evidence type="ECO:0000256" key="6">
    <source>
        <dbReference type="ARBA" id="ARBA00022801"/>
    </source>
</evidence>
<keyword evidence="8 9" id="KW-0472">Membrane</keyword>
<dbReference type="Pfam" id="PF01252">
    <property type="entry name" value="Peptidase_A8"/>
    <property type="match status" value="1"/>
</dbReference>
<keyword evidence="9" id="KW-0997">Cell inner membrane</keyword>
<comment type="catalytic activity">
    <reaction evidence="9 10">
        <text>Release of signal peptides from bacterial membrane prolipoproteins. Hydrolyzes -Xaa-Yaa-Zaa-|-(S,diacylglyceryl)Cys-, in which Xaa is hydrophobic (preferably Leu), and Yaa (Ala or Ser) and Zaa (Gly or Ala) have small, neutral side chains.</text>
        <dbReference type="EC" id="3.4.23.36"/>
    </reaction>
</comment>
<feature type="active site" evidence="9">
    <location>
        <position position="118"/>
    </location>
</feature>
<dbReference type="HAMAP" id="MF_00161">
    <property type="entry name" value="LspA"/>
    <property type="match status" value="1"/>
</dbReference>
<dbReference type="PANTHER" id="PTHR33695">
    <property type="entry name" value="LIPOPROTEIN SIGNAL PEPTIDASE"/>
    <property type="match status" value="1"/>
</dbReference>
<keyword evidence="7 9" id="KW-1133">Transmembrane helix</keyword>
<dbReference type="PRINTS" id="PR00781">
    <property type="entry name" value="LIPOSIGPTASE"/>
</dbReference>
<protein>
    <recommendedName>
        <fullName evidence="9">Lipoprotein signal peptidase</fullName>
        <ecNumber evidence="9">3.4.23.36</ecNumber>
    </recommendedName>
    <alternativeName>
        <fullName evidence="9">Prolipoprotein signal peptidase</fullName>
    </alternativeName>
    <alternativeName>
        <fullName evidence="9">Signal peptidase II</fullName>
        <shortName evidence="9">SPase II</shortName>
    </alternativeName>
</protein>
<comment type="subcellular location">
    <subcellularLocation>
        <location evidence="9">Cell inner membrane</location>
        <topology evidence="9">Multi-pass membrane protein</topology>
    </subcellularLocation>
</comment>
<keyword evidence="12" id="KW-0449">Lipoprotein</keyword>
<feature type="transmembrane region" description="Helical" evidence="9">
    <location>
        <begin position="96"/>
        <end position="117"/>
    </location>
</feature>
<dbReference type="eggNOG" id="COG0597">
    <property type="taxonomic scope" value="Bacteria"/>
</dbReference>
<dbReference type="UniPathway" id="UPA00665"/>
<evidence type="ECO:0000313" key="12">
    <source>
        <dbReference type="EMBL" id="BAI80655.1"/>
    </source>
</evidence>